<dbReference type="InterPro" id="IPR011006">
    <property type="entry name" value="CheY-like_superfamily"/>
</dbReference>
<organism evidence="9 10">
    <name type="scientific">Ideonella livida</name>
    <dbReference type="NCBI Taxonomy" id="2707176"/>
    <lineage>
        <taxon>Bacteria</taxon>
        <taxon>Pseudomonadati</taxon>
        <taxon>Pseudomonadota</taxon>
        <taxon>Betaproteobacteria</taxon>
        <taxon>Burkholderiales</taxon>
        <taxon>Sphaerotilaceae</taxon>
        <taxon>Ideonella</taxon>
    </lineage>
</organism>
<evidence type="ECO:0000256" key="4">
    <source>
        <dbReference type="PROSITE-ProRule" id="PRU00169"/>
    </source>
</evidence>
<sequence>MAGACSPAKFAAAPSNCDECLQAWARSRPAPRISLCPGRAPPPGPLSRRPDPSEARVIPPFEAPSDAQRLPVLQAGLDLLDQGLTVFDADLRMVAWNRAFLRLLDFPAHLAFVGAHFESFMRYNAARGEYGEDHEAQVARRVEAARRFAPHDIERVRPDGRVLRVVGQPLPGLGFVTLYSDVTAQRAHEREREDQHAQLARRVAERTQELQARNAELRAAVAGNQALARSLQRSEAHMRLILDSLPALIAYFDAGRRYRFISKGYQDWFGLDPQAPERVSARDYLGAATYEGIRPQVLRALAGEAVSFEYRLQASALGRQLLVRTTLIPERGPEGQVQGCFELTFDITEQRRAQEMLAQAQKMEALGHLSGGLAHDFNNLLTVIIGNLCALRDQRPGHPAVAEFVAPALEASHRGAELIKGLLSFSRRQPLALQAVALAPQVEGLARMLRRSLPESLRLDTVLENGPLWALSDPHQLQNSLLNLVLNARDAVAHHPRGGRIRIRCSRPAQPRSDRAPLRLPPGRYVRLDVADNGVGMDAETQARVFEPFFTTKRPGLGTGLGLPMVQDFVRQCGGLVEVVSAPGRGTTVSLWLPVAEPPSDAADLPEAATAPDAPDAPRSAATDTTAPPPAGTAPRGLALLVDDEAAVRQVVRRHLLELGHAVLEAQDGDEALAILGAMPGIGLLLTDVVMPGGLDGAELARRTLAAGQVPCVGLMSGYAPGALDTGGLPMLTKPFSREQLARFLDGLRTPPRPPSVPTPAL</sequence>
<dbReference type="SUPFAM" id="SSF52172">
    <property type="entry name" value="CheY-like"/>
    <property type="match status" value="1"/>
</dbReference>
<dbReference type="InterPro" id="IPR000700">
    <property type="entry name" value="PAS-assoc_C"/>
</dbReference>
<dbReference type="EMBL" id="JAAGOH010000023">
    <property type="protein sequence ID" value="NDY92851.1"/>
    <property type="molecule type" value="Genomic_DNA"/>
</dbReference>
<dbReference type="SMART" id="SM00448">
    <property type="entry name" value="REC"/>
    <property type="match status" value="1"/>
</dbReference>
<dbReference type="SMART" id="SM00091">
    <property type="entry name" value="PAS"/>
    <property type="match status" value="2"/>
</dbReference>
<dbReference type="PRINTS" id="PR00344">
    <property type="entry name" value="BCTRLSENSOR"/>
</dbReference>
<dbReference type="Pfam" id="PF12860">
    <property type="entry name" value="PAS_7"/>
    <property type="match status" value="1"/>
</dbReference>
<dbReference type="SMART" id="SM00388">
    <property type="entry name" value="HisKA"/>
    <property type="match status" value="1"/>
</dbReference>
<gene>
    <name evidence="9" type="ORF">G3A44_16790</name>
</gene>
<feature type="region of interest" description="Disordered" evidence="5">
    <location>
        <begin position="31"/>
        <end position="59"/>
    </location>
</feature>
<evidence type="ECO:0000259" key="7">
    <source>
        <dbReference type="PROSITE" id="PS50110"/>
    </source>
</evidence>
<dbReference type="PANTHER" id="PTHR43065:SF42">
    <property type="entry name" value="TWO-COMPONENT SENSOR PPRA"/>
    <property type="match status" value="1"/>
</dbReference>
<dbReference type="PANTHER" id="PTHR43065">
    <property type="entry name" value="SENSOR HISTIDINE KINASE"/>
    <property type="match status" value="1"/>
</dbReference>
<dbReference type="Gene3D" id="3.40.50.2300">
    <property type="match status" value="1"/>
</dbReference>
<dbReference type="AlphaFoldDB" id="A0A7C9PJK6"/>
<dbReference type="Gene3D" id="1.10.287.130">
    <property type="match status" value="1"/>
</dbReference>
<dbReference type="SUPFAM" id="SSF55874">
    <property type="entry name" value="ATPase domain of HSP90 chaperone/DNA topoisomerase II/histidine kinase"/>
    <property type="match status" value="1"/>
</dbReference>
<dbReference type="SUPFAM" id="SSF55785">
    <property type="entry name" value="PYP-like sensor domain (PAS domain)"/>
    <property type="match status" value="2"/>
</dbReference>
<dbReference type="Pfam" id="PF00072">
    <property type="entry name" value="Response_reg"/>
    <property type="match status" value="1"/>
</dbReference>
<dbReference type="Pfam" id="PF00512">
    <property type="entry name" value="HisKA"/>
    <property type="match status" value="1"/>
</dbReference>
<dbReference type="PROSITE" id="PS50110">
    <property type="entry name" value="RESPONSE_REGULATORY"/>
    <property type="match status" value="1"/>
</dbReference>
<evidence type="ECO:0000256" key="5">
    <source>
        <dbReference type="SAM" id="MobiDB-lite"/>
    </source>
</evidence>
<proteinExistence type="predicted"/>
<dbReference type="SUPFAM" id="SSF47384">
    <property type="entry name" value="Homodimeric domain of signal transducing histidine kinase"/>
    <property type="match status" value="1"/>
</dbReference>
<feature type="domain" description="PAC" evidence="8">
    <location>
        <begin position="306"/>
        <end position="359"/>
    </location>
</feature>
<dbReference type="Gene3D" id="3.30.565.10">
    <property type="entry name" value="Histidine kinase-like ATPase, C-terminal domain"/>
    <property type="match status" value="1"/>
</dbReference>
<keyword evidence="3 4" id="KW-0597">Phosphoprotein</keyword>
<dbReference type="InterPro" id="IPR036097">
    <property type="entry name" value="HisK_dim/P_sf"/>
</dbReference>
<evidence type="ECO:0000256" key="1">
    <source>
        <dbReference type="ARBA" id="ARBA00000085"/>
    </source>
</evidence>
<evidence type="ECO:0000313" key="10">
    <source>
        <dbReference type="Proteomes" id="UP000484255"/>
    </source>
</evidence>
<dbReference type="Pfam" id="PF02518">
    <property type="entry name" value="HATPase_c"/>
    <property type="match status" value="1"/>
</dbReference>
<dbReference type="InterPro" id="IPR035965">
    <property type="entry name" value="PAS-like_dom_sf"/>
</dbReference>
<dbReference type="Proteomes" id="UP000484255">
    <property type="component" value="Unassembled WGS sequence"/>
</dbReference>
<accession>A0A7C9PJK6</accession>
<dbReference type="PROSITE" id="PS50109">
    <property type="entry name" value="HIS_KIN"/>
    <property type="match status" value="1"/>
</dbReference>
<dbReference type="GO" id="GO:0000155">
    <property type="term" value="F:phosphorelay sensor kinase activity"/>
    <property type="evidence" value="ECO:0007669"/>
    <property type="project" value="InterPro"/>
</dbReference>
<feature type="domain" description="Histidine kinase" evidence="6">
    <location>
        <begin position="372"/>
        <end position="597"/>
    </location>
</feature>
<reference evidence="9 10" key="1">
    <citation type="submission" date="2020-02" db="EMBL/GenBank/DDBJ databases">
        <title>Ideonella bacterium strain TBM-1.</title>
        <authorList>
            <person name="Chen W.-M."/>
        </authorList>
    </citation>
    <scope>NUCLEOTIDE SEQUENCE [LARGE SCALE GENOMIC DNA]</scope>
    <source>
        <strain evidence="9 10">TBM-1</strain>
    </source>
</reference>
<dbReference type="CDD" id="cd00082">
    <property type="entry name" value="HisKA"/>
    <property type="match status" value="1"/>
</dbReference>
<dbReference type="InterPro" id="IPR003661">
    <property type="entry name" value="HisK_dim/P_dom"/>
</dbReference>
<dbReference type="CDD" id="cd00130">
    <property type="entry name" value="PAS"/>
    <property type="match status" value="1"/>
</dbReference>
<feature type="compositionally biased region" description="Low complexity" evidence="5">
    <location>
        <begin position="600"/>
        <end position="626"/>
    </location>
</feature>
<protein>
    <recommendedName>
        <fullName evidence="2">histidine kinase</fullName>
        <ecNumber evidence="2">2.7.13.3</ecNumber>
    </recommendedName>
</protein>
<feature type="region of interest" description="Disordered" evidence="5">
    <location>
        <begin position="598"/>
        <end position="636"/>
    </location>
</feature>
<dbReference type="SMART" id="SM00387">
    <property type="entry name" value="HATPase_c"/>
    <property type="match status" value="1"/>
</dbReference>
<keyword evidence="10" id="KW-1185">Reference proteome</keyword>
<dbReference type="InterPro" id="IPR000014">
    <property type="entry name" value="PAS"/>
</dbReference>
<evidence type="ECO:0000256" key="2">
    <source>
        <dbReference type="ARBA" id="ARBA00012438"/>
    </source>
</evidence>
<dbReference type="InterPro" id="IPR003594">
    <property type="entry name" value="HATPase_dom"/>
</dbReference>
<comment type="catalytic activity">
    <reaction evidence="1">
        <text>ATP + protein L-histidine = ADP + protein N-phospho-L-histidine.</text>
        <dbReference type="EC" id="2.7.13.3"/>
    </reaction>
</comment>
<dbReference type="Gene3D" id="3.30.450.20">
    <property type="entry name" value="PAS domain"/>
    <property type="match status" value="2"/>
</dbReference>
<feature type="domain" description="Response regulatory" evidence="7">
    <location>
        <begin position="638"/>
        <end position="749"/>
    </location>
</feature>
<evidence type="ECO:0000313" key="9">
    <source>
        <dbReference type="EMBL" id="NDY92851.1"/>
    </source>
</evidence>
<evidence type="ECO:0000259" key="8">
    <source>
        <dbReference type="PROSITE" id="PS50113"/>
    </source>
</evidence>
<evidence type="ECO:0000256" key="3">
    <source>
        <dbReference type="ARBA" id="ARBA00022553"/>
    </source>
</evidence>
<evidence type="ECO:0000259" key="6">
    <source>
        <dbReference type="PROSITE" id="PS50109"/>
    </source>
</evidence>
<dbReference type="InterPro" id="IPR005467">
    <property type="entry name" value="His_kinase_dom"/>
</dbReference>
<dbReference type="InterPro" id="IPR001789">
    <property type="entry name" value="Sig_transdc_resp-reg_receiver"/>
</dbReference>
<dbReference type="PROSITE" id="PS50113">
    <property type="entry name" value="PAC"/>
    <property type="match status" value="1"/>
</dbReference>
<dbReference type="InterPro" id="IPR036890">
    <property type="entry name" value="HATPase_C_sf"/>
</dbReference>
<dbReference type="EC" id="2.7.13.3" evidence="2"/>
<comment type="caution">
    <text evidence="9">The sequence shown here is derived from an EMBL/GenBank/DDBJ whole genome shotgun (WGS) entry which is preliminary data.</text>
</comment>
<dbReference type="Pfam" id="PF08448">
    <property type="entry name" value="PAS_4"/>
    <property type="match status" value="1"/>
</dbReference>
<feature type="modified residue" description="4-aspartylphosphate" evidence="4">
    <location>
        <position position="688"/>
    </location>
</feature>
<dbReference type="InterPro" id="IPR004358">
    <property type="entry name" value="Sig_transdc_His_kin-like_C"/>
</dbReference>
<name>A0A7C9PJK6_9BURK</name>
<dbReference type="InterPro" id="IPR013656">
    <property type="entry name" value="PAS_4"/>
</dbReference>